<dbReference type="RefSeq" id="XP_007834730.1">
    <property type="nucleotide sequence ID" value="XM_007836539.1"/>
</dbReference>
<evidence type="ECO:0000313" key="2">
    <source>
        <dbReference type="Proteomes" id="UP000030651"/>
    </source>
</evidence>
<evidence type="ECO:0008006" key="3">
    <source>
        <dbReference type="Google" id="ProtNLM"/>
    </source>
</evidence>
<reference evidence="2" key="1">
    <citation type="journal article" date="2015" name="BMC Genomics">
        <title>Genomic and transcriptomic analysis of the endophytic fungus Pestalotiopsis fici reveals its lifestyle and high potential for synthesis of natural products.</title>
        <authorList>
            <person name="Wang X."/>
            <person name="Zhang X."/>
            <person name="Liu L."/>
            <person name="Xiang M."/>
            <person name="Wang W."/>
            <person name="Sun X."/>
            <person name="Che Y."/>
            <person name="Guo L."/>
            <person name="Liu G."/>
            <person name="Guo L."/>
            <person name="Wang C."/>
            <person name="Yin W.B."/>
            <person name="Stadler M."/>
            <person name="Zhang X."/>
            <person name="Liu X."/>
        </authorList>
    </citation>
    <scope>NUCLEOTIDE SEQUENCE [LARGE SCALE GENOMIC DNA]</scope>
    <source>
        <strain evidence="2">W106-1 / CGMCC3.15140</strain>
    </source>
</reference>
<dbReference type="OrthoDB" id="329835at2759"/>
<dbReference type="Proteomes" id="UP000030651">
    <property type="component" value="Unassembled WGS sequence"/>
</dbReference>
<gene>
    <name evidence="1" type="ORF">PFICI_07958</name>
</gene>
<dbReference type="InParanoid" id="W3X345"/>
<dbReference type="KEGG" id="pfy:PFICI_07958"/>
<name>W3X345_PESFW</name>
<dbReference type="EMBL" id="KI912113">
    <property type="protein sequence ID" value="ETS80429.1"/>
    <property type="molecule type" value="Genomic_DNA"/>
</dbReference>
<dbReference type="HOGENOM" id="CLU_2942536_0_0_1"/>
<proteinExistence type="predicted"/>
<sequence length="60" mass="6607">MESFGVDSLIALEVRNWIAREMRAELAVYEILGDVKLIDTGLAAASKTGFRQPHWTKGGS</sequence>
<dbReference type="PROSITE" id="PS00012">
    <property type="entry name" value="PHOSPHOPANTETHEINE"/>
    <property type="match status" value="1"/>
</dbReference>
<dbReference type="InterPro" id="IPR006162">
    <property type="entry name" value="Ppantetheine_attach_site"/>
</dbReference>
<keyword evidence="2" id="KW-1185">Reference proteome</keyword>
<dbReference type="STRING" id="1229662.W3X345"/>
<accession>W3X345</accession>
<evidence type="ECO:0000313" key="1">
    <source>
        <dbReference type="EMBL" id="ETS80429.1"/>
    </source>
</evidence>
<dbReference type="AlphaFoldDB" id="W3X345"/>
<organism evidence="1 2">
    <name type="scientific">Pestalotiopsis fici (strain W106-1 / CGMCC3.15140)</name>
    <dbReference type="NCBI Taxonomy" id="1229662"/>
    <lineage>
        <taxon>Eukaryota</taxon>
        <taxon>Fungi</taxon>
        <taxon>Dikarya</taxon>
        <taxon>Ascomycota</taxon>
        <taxon>Pezizomycotina</taxon>
        <taxon>Sordariomycetes</taxon>
        <taxon>Xylariomycetidae</taxon>
        <taxon>Amphisphaeriales</taxon>
        <taxon>Sporocadaceae</taxon>
        <taxon>Pestalotiopsis</taxon>
    </lineage>
</organism>
<dbReference type="GeneID" id="19272971"/>
<protein>
    <recommendedName>
        <fullName evidence="3">Carrier domain-containing protein</fullName>
    </recommendedName>
</protein>